<dbReference type="InterPro" id="IPR029069">
    <property type="entry name" value="HotDog_dom_sf"/>
</dbReference>
<sequence length="199" mass="21377">MGLLANSYDISHVSGNVPDNVKRTIAHPSVFVFPIDGEPEKGTGHSDAIVKRMVVTEVSVLKSSEEPSKDVGRVVCELEVAKDMVNRASNLHGGCSAYLVDICSSLALIALSMVKGGFVNHVSQSINMVYHSPAARGQATNCQYDDDHGFQDGIGKDRGLFVAFIVDFRSLKFGSLSTDLERNSPPTGCLWGTYKDAAV</sequence>
<comment type="caution">
    <text evidence="2">The sequence shown here is derived from an EMBL/GenBank/DDBJ whole genome shotgun (WGS) entry which is preliminary data.</text>
</comment>
<keyword evidence="3" id="KW-1185">Reference proteome</keyword>
<gene>
    <name evidence="2" type="ORF">AAF712_004952</name>
</gene>
<reference evidence="2 3" key="1">
    <citation type="submission" date="2024-05" db="EMBL/GenBank/DDBJ databases">
        <title>A draft genome resource for the thread blight pathogen Marasmius tenuissimus strain MS-2.</title>
        <authorList>
            <person name="Yulfo-Soto G.E."/>
            <person name="Baruah I.K."/>
            <person name="Amoako-Attah I."/>
            <person name="Bukari Y."/>
            <person name="Meinhardt L.W."/>
            <person name="Bailey B.A."/>
            <person name="Cohen S.P."/>
        </authorList>
    </citation>
    <scope>NUCLEOTIDE SEQUENCE [LARGE SCALE GENOMIC DNA]</scope>
    <source>
        <strain evidence="2 3">MS-2</strain>
    </source>
</reference>
<dbReference type="SUPFAM" id="SSF54637">
    <property type="entry name" value="Thioesterase/thiol ester dehydrase-isomerase"/>
    <property type="match status" value="1"/>
</dbReference>
<evidence type="ECO:0000256" key="1">
    <source>
        <dbReference type="ARBA" id="ARBA00022801"/>
    </source>
</evidence>
<evidence type="ECO:0000313" key="3">
    <source>
        <dbReference type="Proteomes" id="UP001437256"/>
    </source>
</evidence>
<organism evidence="2 3">
    <name type="scientific">Marasmius tenuissimus</name>
    <dbReference type="NCBI Taxonomy" id="585030"/>
    <lineage>
        <taxon>Eukaryota</taxon>
        <taxon>Fungi</taxon>
        <taxon>Dikarya</taxon>
        <taxon>Basidiomycota</taxon>
        <taxon>Agaricomycotina</taxon>
        <taxon>Agaricomycetes</taxon>
        <taxon>Agaricomycetidae</taxon>
        <taxon>Agaricales</taxon>
        <taxon>Marasmiineae</taxon>
        <taxon>Marasmiaceae</taxon>
        <taxon>Marasmius</taxon>
    </lineage>
</organism>
<protein>
    <submittedName>
        <fullName evidence="2">Uncharacterized protein</fullName>
    </submittedName>
</protein>
<dbReference type="InterPro" id="IPR039298">
    <property type="entry name" value="ACOT13"/>
</dbReference>
<name>A0ABR3A4X0_9AGAR</name>
<dbReference type="PANTHER" id="PTHR21660">
    <property type="entry name" value="THIOESTERASE SUPERFAMILY MEMBER-RELATED"/>
    <property type="match status" value="1"/>
</dbReference>
<dbReference type="Gene3D" id="3.10.129.10">
    <property type="entry name" value="Hotdog Thioesterase"/>
    <property type="match status" value="1"/>
</dbReference>
<dbReference type="EMBL" id="JBBXMP010000021">
    <property type="protein sequence ID" value="KAL0068049.1"/>
    <property type="molecule type" value="Genomic_DNA"/>
</dbReference>
<evidence type="ECO:0000313" key="2">
    <source>
        <dbReference type="EMBL" id="KAL0068049.1"/>
    </source>
</evidence>
<dbReference type="PANTHER" id="PTHR21660:SF1">
    <property type="entry name" value="ACYL-COENZYME A THIOESTERASE 13"/>
    <property type="match status" value="1"/>
</dbReference>
<proteinExistence type="predicted"/>
<dbReference type="Proteomes" id="UP001437256">
    <property type="component" value="Unassembled WGS sequence"/>
</dbReference>
<dbReference type="CDD" id="cd03443">
    <property type="entry name" value="PaaI_thioesterase"/>
    <property type="match status" value="1"/>
</dbReference>
<accession>A0ABR3A4X0</accession>
<keyword evidence="1" id="KW-0378">Hydrolase</keyword>